<dbReference type="KEGG" id="gab:108459373"/>
<dbReference type="Pfam" id="PF03398">
    <property type="entry name" value="Ist1"/>
    <property type="match status" value="1"/>
</dbReference>
<dbReference type="OrthoDB" id="29853at2759"/>
<dbReference type="AlphaFoldDB" id="A0A0B0NEB6"/>
<dbReference type="PANTHER" id="PTHR12161:SF14">
    <property type="entry name" value="REGULATOR OF VPS4 ACTIVITY IN THE MVB PATHWAY PROTEIN"/>
    <property type="match status" value="1"/>
</dbReference>
<dbReference type="OMA" id="EECCEAV"/>
<evidence type="ECO:0000256" key="1">
    <source>
        <dbReference type="ARBA" id="ARBA00005536"/>
    </source>
</evidence>
<evidence type="ECO:0000313" key="3">
    <source>
        <dbReference type="Proteomes" id="UP000032142"/>
    </source>
</evidence>
<evidence type="ECO:0000313" key="2">
    <source>
        <dbReference type="EMBL" id="KHG09331.1"/>
    </source>
</evidence>
<comment type="similarity">
    <text evidence="1">Belongs to the IST1 family.</text>
</comment>
<dbReference type="GO" id="GO:0015031">
    <property type="term" value="P:protein transport"/>
    <property type="evidence" value="ECO:0007669"/>
    <property type="project" value="InterPro"/>
</dbReference>
<dbReference type="InterPro" id="IPR042277">
    <property type="entry name" value="IST1-like"/>
</dbReference>
<sequence length="663" mass="75192">MLDGILGRGFAAKCKSLIKAIKSRIDVIRRKKSATLKFLKKDIADLLANGLDINAYGRVEGYIAELVLSSCYDFIDKCCDFVTKHVSVMQKLSDCPEDCREAVSSLMFAAARFSDLPELRELRHIFHERYENSLDVFANKQLVENSASNPSTMERKVMVMHDIASEFSIKWDSKAFERRMSEPAVIPQPQDRLKKYGSFHVNGDDNKSNDGKQDRLKKYGSFHVNGDDNKSNDGKQDRPKKYGPFHVNGDANKSNNGKSADPPRDELKVDENGHKWEFSIEDKLRQGREEGFARKENLDIPLPKKQEVVEKDDIAFKTARLSSSTSGKRIERVNGGGKLQDGRENSVPGIDNQEVLTQRKPDLNPNNYAAPRSRSQDKDLFVPDSYANEYGVQNSTRKNPVEGEPKRKPRCSSALPPPYVKPPSIKSKDSMNGANILSSLAGLDSDGVSGDPSMPDKEGQRIPPMRGHDRETDNYYSHGESGTPIPRRRSSRRRHLRSASGHIEIGTAEDTEFMRRKPRSRRRDESRQGLQILFDEEHQRNDEEERIIDRLLMHYSKKPSTSEDGKLRRKSKSHHAHHKRNDVNEEALEKASMDRSDDISETIPRPVRSISLPREQKTQSEGTKVYTRATSFQQGRSNAARHVHPKLPDYDDLAAHFAAMKGR</sequence>
<reference evidence="3" key="1">
    <citation type="submission" date="2014-09" db="EMBL/GenBank/DDBJ databases">
        <authorList>
            <person name="Mudge J."/>
            <person name="Ramaraj T."/>
            <person name="Lindquist I.E."/>
            <person name="Bharti A.K."/>
            <person name="Sundararajan A."/>
            <person name="Cameron C.T."/>
            <person name="Woodward J.E."/>
            <person name="May G.D."/>
            <person name="Brubaker C."/>
            <person name="Broadhvest J."/>
            <person name="Wilkins T.A."/>
        </authorList>
    </citation>
    <scope>NUCLEOTIDE SEQUENCE</scope>
    <source>
        <strain evidence="3">cv. AKA8401</strain>
    </source>
</reference>
<keyword evidence="3" id="KW-1185">Reference proteome</keyword>
<dbReference type="EMBL" id="KN390466">
    <property type="protein sequence ID" value="KHG09331.1"/>
    <property type="molecule type" value="Genomic_DNA"/>
</dbReference>
<proteinExistence type="inferred from homology"/>
<name>A0A0B0NEB6_GOSAR</name>
<organism evidence="2 3">
    <name type="scientific">Gossypium arboreum</name>
    <name type="common">Tree cotton</name>
    <name type="synonym">Gossypium nanking</name>
    <dbReference type="NCBI Taxonomy" id="29729"/>
    <lineage>
        <taxon>Eukaryota</taxon>
        <taxon>Viridiplantae</taxon>
        <taxon>Streptophyta</taxon>
        <taxon>Embryophyta</taxon>
        <taxon>Tracheophyta</taxon>
        <taxon>Spermatophyta</taxon>
        <taxon>Magnoliopsida</taxon>
        <taxon>eudicotyledons</taxon>
        <taxon>Gunneridae</taxon>
        <taxon>Pentapetalae</taxon>
        <taxon>rosids</taxon>
        <taxon>malvids</taxon>
        <taxon>Malvales</taxon>
        <taxon>Malvaceae</taxon>
        <taxon>Malvoideae</taxon>
        <taxon>Gossypium</taxon>
    </lineage>
</organism>
<dbReference type="Gene3D" id="1.20.1260.60">
    <property type="entry name" value="Vacuolar protein sorting-associated protein Ist1"/>
    <property type="match status" value="1"/>
</dbReference>
<gene>
    <name evidence="2" type="ORF">F383_13164</name>
</gene>
<accession>A0A0B0NEB6</accession>
<dbReference type="Proteomes" id="UP000032142">
    <property type="component" value="Unassembled WGS sequence"/>
</dbReference>
<dbReference type="FunFam" id="1.20.1260.60:FF:000002">
    <property type="entry name" value="Vacuolar protein sorting-associated protein IST1"/>
    <property type="match status" value="1"/>
</dbReference>
<protein>
    <submittedName>
        <fullName evidence="2">IST1-like protein</fullName>
    </submittedName>
</protein>
<dbReference type="PANTHER" id="PTHR12161">
    <property type="entry name" value="IST1 FAMILY MEMBER"/>
    <property type="match status" value="1"/>
</dbReference>
<dbReference type="InterPro" id="IPR005061">
    <property type="entry name" value="Ist1"/>
</dbReference>